<keyword evidence="1" id="KW-1133">Transmembrane helix</keyword>
<gene>
    <name evidence="2" type="ORF">GCM10007962_23190</name>
</gene>
<keyword evidence="1" id="KW-0472">Membrane</keyword>
<organism evidence="2 3">
    <name type="scientific">Yeosuana aromativorans</name>
    <dbReference type="NCBI Taxonomy" id="288019"/>
    <lineage>
        <taxon>Bacteria</taxon>
        <taxon>Pseudomonadati</taxon>
        <taxon>Bacteroidota</taxon>
        <taxon>Flavobacteriia</taxon>
        <taxon>Flavobacteriales</taxon>
        <taxon>Flavobacteriaceae</taxon>
        <taxon>Yeosuana</taxon>
    </lineage>
</organism>
<dbReference type="Proteomes" id="UP000612329">
    <property type="component" value="Unassembled WGS sequence"/>
</dbReference>
<comment type="caution">
    <text evidence="2">The sequence shown here is derived from an EMBL/GenBank/DDBJ whole genome shotgun (WGS) entry which is preliminary data.</text>
</comment>
<evidence type="ECO:0000313" key="3">
    <source>
        <dbReference type="Proteomes" id="UP000612329"/>
    </source>
</evidence>
<dbReference type="EMBL" id="BMNR01000005">
    <property type="protein sequence ID" value="GGK28285.1"/>
    <property type="molecule type" value="Genomic_DNA"/>
</dbReference>
<evidence type="ECO:0000256" key="1">
    <source>
        <dbReference type="SAM" id="Phobius"/>
    </source>
</evidence>
<reference evidence="2" key="1">
    <citation type="journal article" date="2014" name="Int. J. Syst. Evol. Microbiol.">
        <title>Complete genome sequence of Corynebacterium casei LMG S-19264T (=DSM 44701T), isolated from a smear-ripened cheese.</title>
        <authorList>
            <consortium name="US DOE Joint Genome Institute (JGI-PGF)"/>
            <person name="Walter F."/>
            <person name="Albersmeier A."/>
            <person name="Kalinowski J."/>
            <person name="Ruckert C."/>
        </authorList>
    </citation>
    <scope>NUCLEOTIDE SEQUENCE</scope>
    <source>
        <strain evidence="2">JCM 12862</strain>
    </source>
</reference>
<reference evidence="2" key="2">
    <citation type="submission" date="2020-09" db="EMBL/GenBank/DDBJ databases">
        <authorList>
            <person name="Sun Q."/>
            <person name="Ohkuma M."/>
        </authorList>
    </citation>
    <scope>NUCLEOTIDE SEQUENCE</scope>
    <source>
        <strain evidence="2">JCM 12862</strain>
    </source>
</reference>
<keyword evidence="1" id="KW-0812">Transmembrane</keyword>
<feature type="transmembrane region" description="Helical" evidence="1">
    <location>
        <begin position="96"/>
        <end position="113"/>
    </location>
</feature>
<keyword evidence="3" id="KW-1185">Reference proteome</keyword>
<name>A0A8J3BRJ8_9FLAO</name>
<proteinExistence type="predicted"/>
<accession>A0A8J3BRJ8</accession>
<evidence type="ECO:0000313" key="2">
    <source>
        <dbReference type="EMBL" id="GGK28285.1"/>
    </source>
</evidence>
<feature type="transmembrane region" description="Helical" evidence="1">
    <location>
        <begin position="15"/>
        <end position="33"/>
    </location>
</feature>
<sequence length="114" mass="12958">MLTNILNKNDMKKPVFYLIIVLLLSVCPSTAMASEKNPMAMEKPATEIPKDIKNMIDRLNEIKDMDKSDLTSSEKRELRREVRDIKKTIKRSGTRGIFISTGAIIIILLVLLII</sequence>
<dbReference type="AlphaFoldDB" id="A0A8J3BRJ8"/>
<protein>
    <recommendedName>
        <fullName evidence="4">Seryl-tRNA synthetase</fullName>
    </recommendedName>
</protein>
<evidence type="ECO:0008006" key="4">
    <source>
        <dbReference type="Google" id="ProtNLM"/>
    </source>
</evidence>